<dbReference type="EMBL" id="HG994355">
    <property type="protein sequence ID" value="CAF2148540.1"/>
    <property type="molecule type" value="Genomic_DNA"/>
</dbReference>
<organism evidence="1">
    <name type="scientific">Brassica napus</name>
    <name type="common">Rape</name>
    <dbReference type="NCBI Taxonomy" id="3708"/>
    <lineage>
        <taxon>Eukaryota</taxon>
        <taxon>Viridiplantae</taxon>
        <taxon>Streptophyta</taxon>
        <taxon>Embryophyta</taxon>
        <taxon>Tracheophyta</taxon>
        <taxon>Spermatophyta</taxon>
        <taxon>Magnoliopsida</taxon>
        <taxon>eudicotyledons</taxon>
        <taxon>Gunneridae</taxon>
        <taxon>Pentapetalae</taxon>
        <taxon>rosids</taxon>
        <taxon>malvids</taxon>
        <taxon>Brassicales</taxon>
        <taxon>Brassicaceae</taxon>
        <taxon>Brassiceae</taxon>
        <taxon>Brassica</taxon>
    </lineage>
</organism>
<dbReference type="Proteomes" id="UP001295469">
    <property type="component" value="Chromosome A01"/>
</dbReference>
<dbReference type="EMBL" id="HG994372">
    <property type="protein sequence ID" value="CAF2110825.1"/>
    <property type="molecule type" value="Genomic_DNA"/>
</dbReference>
<name>A0A816U961_BRANA</name>
<accession>A0A816U961</accession>
<reference evidence="1" key="1">
    <citation type="submission" date="2021-01" db="EMBL/GenBank/DDBJ databases">
        <authorList>
            <consortium name="Genoscope - CEA"/>
            <person name="William W."/>
        </authorList>
    </citation>
    <scope>NUCLEOTIDE SEQUENCE</scope>
</reference>
<gene>
    <name evidence="2" type="ORF">DARMORV10_A01P11090.1</name>
    <name evidence="1" type="ORF">DARMORV10_C08P25760.1</name>
</gene>
<dbReference type="AlphaFoldDB" id="A0A816U961"/>
<evidence type="ECO:0000313" key="1">
    <source>
        <dbReference type="EMBL" id="CAF2110825.1"/>
    </source>
</evidence>
<sequence length="172" mass="18651">MISFDISAAERIVNLFDEFVVLDFREGVLGLLVHGVVAVKLLLHPQSAIPAALSASEKVVFSWYPRPSICQNGSIVHGRGKLSILEAKFPAPTNSAIREIELLKDLLSRGVPVDSQSESLLAIDLGCRPLHSSDLNGETEDNVTPLLLAVVTGYVACLELLVKVRDILSMYS</sequence>
<protein>
    <submittedName>
        <fullName evidence="1">(rape) hypothetical protein</fullName>
    </submittedName>
</protein>
<evidence type="ECO:0000313" key="2">
    <source>
        <dbReference type="EMBL" id="CAF2148540.1"/>
    </source>
</evidence>
<dbReference type="Proteomes" id="UP001295469">
    <property type="component" value="Chromosome C08"/>
</dbReference>
<proteinExistence type="predicted"/>